<name>A0AAW9QHQ4_9CHRO</name>
<keyword evidence="3" id="KW-1185">Reference proteome</keyword>
<comment type="caution">
    <text evidence="2">The sequence shown here is derived from an EMBL/GenBank/DDBJ whole genome shotgun (WGS) entry which is preliminary data.</text>
</comment>
<dbReference type="AlphaFoldDB" id="A0AAW9QHQ4"/>
<sequence>MGESIFPGTRGTGGRSIVISEAGGRRQEAGVRSQESGVRSQEAGGRRQESGVRSQEAFKERVFPPRLLSKERSS</sequence>
<feature type="region of interest" description="Disordered" evidence="1">
    <location>
        <begin position="1"/>
        <end position="74"/>
    </location>
</feature>
<dbReference type="EMBL" id="JBAFSM010000014">
    <property type="protein sequence ID" value="MEG3437342.1"/>
    <property type="molecule type" value="Genomic_DNA"/>
</dbReference>
<protein>
    <submittedName>
        <fullName evidence="2">Uncharacterized protein</fullName>
    </submittedName>
</protein>
<evidence type="ECO:0000313" key="3">
    <source>
        <dbReference type="Proteomes" id="UP001328733"/>
    </source>
</evidence>
<proteinExistence type="predicted"/>
<accession>A0AAW9QHQ4</accession>
<feature type="compositionally biased region" description="Basic and acidic residues" evidence="1">
    <location>
        <begin position="44"/>
        <end position="74"/>
    </location>
</feature>
<dbReference type="RefSeq" id="WP_332864823.1">
    <property type="nucleotide sequence ID" value="NZ_JBAFSM010000014.1"/>
</dbReference>
<organism evidence="2 3">
    <name type="scientific">Pannus brasiliensis CCIBt3594</name>
    <dbReference type="NCBI Taxonomy" id="1427578"/>
    <lineage>
        <taxon>Bacteria</taxon>
        <taxon>Bacillati</taxon>
        <taxon>Cyanobacteriota</taxon>
        <taxon>Cyanophyceae</taxon>
        <taxon>Oscillatoriophycideae</taxon>
        <taxon>Chroococcales</taxon>
        <taxon>Microcystaceae</taxon>
        <taxon>Pannus</taxon>
    </lineage>
</organism>
<dbReference type="Proteomes" id="UP001328733">
    <property type="component" value="Unassembled WGS sequence"/>
</dbReference>
<reference evidence="2 3" key="1">
    <citation type="submission" date="2024-01" db="EMBL/GenBank/DDBJ databases">
        <title>Genomic insights into the taxonomy and metabolism of the cyanobacterium Pannus brasiliensis CCIBt3594.</title>
        <authorList>
            <person name="Machado M."/>
            <person name="Botero N.B."/>
            <person name="Andreote A.P.D."/>
            <person name="Feitosa A.M.T."/>
            <person name="Popin R."/>
            <person name="Sivonen K."/>
            <person name="Fiore M.F."/>
        </authorList>
    </citation>
    <scope>NUCLEOTIDE SEQUENCE [LARGE SCALE GENOMIC DNA]</scope>
    <source>
        <strain evidence="2 3">CCIBt3594</strain>
    </source>
</reference>
<evidence type="ECO:0000256" key="1">
    <source>
        <dbReference type="SAM" id="MobiDB-lite"/>
    </source>
</evidence>
<evidence type="ECO:0000313" key="2">
    <source>
        <dbReference type="EMBL" id="MEG3437342.1"/>
    </source>
</evidence>
<gene>
    <name evidence="2" type="ORF">V0288_09445</name>
</gene>